<gene>
    <name evidence="6" type="primary">P43_1</name>
    <name evidence="5" type="synonym">P43_0</name>
    <name evidence="5" type="ORF">CM83_88192</name>
    <name evidence="6" type="ORF">CM83_88193</name>
</gene>
<dbReference type="EMBL" id="GBHO01031496">
    <property type="protein sequence ID" value="JAG12108.1"/>
    <property type="molecule type" value="Transcribed_RNA"/>
</dbReference>
<dbReference type="InterPro" id="IPR007527">
    <property type="entry name" value="Znf_SWIM"/>
</dbReference>
<dbReference type="PROSITE" id="PS50157">
    <property type="entry name" value="ZINC_FINGER_C2H2_2"/>
    <property type="match status" value="2"/>
</dbReference>
<dbReference type="PANTHER" id="PTHR33936:SF24">
    <property type="entry name" value="C2H2-TYPE DOMAIN-CONTAINING PROTEIN"/>
    <property type="match status" value="1"/>
</dbReference>
<accession>A0A0A9X044</accession>
<sequence>MSVESVKLDHSAGPVHQSESAEISSTDDEEAIPEFEMYVERVTPGELKATGPFCHEEFKDHPRKNHHLKGNCVRRGKTKEAVEGKIPPVEYELYIEEDSEDDKPTCQICQKSFRDYASRNRHLVSTHNSIKDDNLAPRFVIDVEQEYMEKDEARGRKKKTLIKKNPSTLRSRCGLLKSRRKVENKEDESTLKSSEASNSAKWILYETIRCQEQGCSMTFPFVQDLRNHLMINHNYQQLGEVKLVFPSLLEFEDWKRELELESNTKWVKHHSKTFELYRVIIYGCIIMIGLRNRGKSDAHCTSQIIVKAFKGRKGQLEVSYFPGHYGHDPLQSFGWKKLEKRKLKTSQPKANPRKRKRQFLGEDNSERTCHVCLKIFSSQQVRDKHVEKFHEGGEVPTTDKGSVECFEPNCGKRFRIRRFLRAHLVCDHNFEMKITPDVLRFATKEEFDEWKSTIEEETQSYYKVRQQDKNKTYKKTIQYVCCRSGKMFNTDNRKRPLKIQGSRRSNIHCTSEIKLRYLDEGFQVEYYKEHYGHDNSLVHLPVPKKVKQEIKEKLLAGQDVGSILRELRLSASDQVSRKHFIRKKDVYNIQQSIGVKNPRFANLSKTNEITDIDTWVKKTITSFGGLIIFYKPVGECFEELDETDFVVVCMTPFQRQMALQFGGDRICVDSTFDELASKHVCELTTILAVNEFEEAIPLAFCLSSRVNLPILKLFFSSVRDVIGGIACHTFVGIEAPQFHVAWCQIMGTPQCHVMCAWHIDTAWKLKLGRIMDRDKRLWIYERLKACQLQCDINEFSEMFESLLYDLNQSEDTKYVFHYINEYYTNRPELWANAHKIGIKINTNLYLDNFHRSIRRSFMQGRDKRRIDKCITAVNNYIMDREYDQLAEYCRRKVLIKMNDIASCHEAGMALVSAVSAIIDSSCWAVSSSSQDLIYVVNKVESHNCNSSCLIYCGQCTACLKGYNCSCDDNAIRGNVCQHLHAVAGYLKSSEDAIQYIVIEGNDEVLIAHDGVMTENYGEAEGSHGTQEEESRLVDEERVQVLDKYGRIIDDDYKIIVNDDQIIDNDEPILVNDDNIIVNDVRVNNGDGDGIDNYDEIIYNDDEIIGIDDQIVDIEDQIIEEHKHNQIVDQGINEEGDQIVREYDDDETDYYAPSEKEGHDEVSRLNVKNSNPKMDLVSTALQLMGDLAGFEDSVPESVSDQVKNHIEMARMLLQKSMAASNHSKR</sequence>
<feature type="compositionally biased region" description="Basic and acidic residues" evidence="2">
    <location>
        <begin position="1"/>
        <end position="10"/>
    </location>
</feature>
<feature type="region of interest" description="Disordered" evidence="2">
    <location>
        <begin position="1"/>
        <end position="29"/>
    </location>
</feature>
<organism evidence="6">
    <name type="scientific">Lygus hesperus</name>
    <name type="common">Western plant bug</name>
    <dbReference type="NCBI Taxonomy" id="30085"/>
    <lineage>
        <taxon>Eukaryota</taxon>
        <taxon>Metazoa</taxon>
        <taxon>Ecdysozoa</taxon>
        <taxon>Arthropoda</taxon>
        <taxon>Hexapoda</taxon>
        <taxon>Insecta</taxon>
        <taxon>Pterygota</taxon>
        <taxon>Neoptera</taxon>
        <taxon>Paraneoptera</taxon>
        <taxon>Hemiptera</taxon>
        <taxon>Heteroptera</taxon>
        <taxon>Panheteroptera</taxon>
        <taxon>Cimicomorpha</taxon>
        <taxon>Miridae</taxon>
        <taxon>Mirini</taxon>
        <taxon>Lygus</taxon>
    </lineage>
</organism>
<reference evidence="6" key="2">
    <citation type="submission" date="2014-07" db="EMBL/GenBank/DDBJ databases">
        <authorList>
            <person name="Hull J."/>
        </authorList>
    </citation>
    <scope>NUCLEOTIDE SEQUENCE</scope>
</reference>
<dbReference type="PANTHER" id="PTHR33936">
    <property type="entry name" value="PROTEIN CBG17840"/>
    <property type="match status" value="1"/>
</dbReference>
<dbReference type="SMART" id="SM00355">
    <property type="entry name" value="ZnF_C2H2"/>
    <property type="match status" value="4"/>
</dbReference>
<reference evidence="6" key="1">
    <citation type="journal article" date="2014" name="PLoS ONE">
        <title>Transcriptome-Based Identification of ABC Transporters in the Western Tarnished Plant Bug Lygus hesperus.</title>
        <authorList>
            <person name="Hull J.J."/>
            <person name="Chaney K."/>
            <person name="Geib S.M."/>
            <person name="Fabrick J.A."/>
            <person name="Brent C.S."/>
            <person name="Walsh D."/>
            <person name="Lavine L.C."/>
        </authorList>
    </citation>
    <scope>NUCLEOTIDE SEQUENCE</scope>
</reference>
<keyword evidence="1" id="KW-0863">Zinc-finger</keyword>
<feature type="domain" description="C2H2-type" evidence="3">
    <location>
        <begin position="403"/>
        <end position="433"/>
    </location>
</feature>
<feature type="domain" description="C2H2-type" evidence="3">
    <location>
        <begin position="104"/>
        <end position="132"/>
    </location>
</feature>
<dbReference type="PROSITE" id="PS00028">
    <property type="entry name" value="ZINC_FINGER_C2H2_1"/>
    <property type="match status" value="4"/>
</dbReference>
<evidence type="ECO:0000313" key="5">
    <source>
        <dbReference type="EMBL" id="JAG12107.1"/>
    </source>
</evidence>
<evidence type="ECO:0000259" key="4">
    <source>
        <dbReference type="PROSITE" id="PS50966"/>
    </source>
</evidence>
<evidence type="ECO:0000259" key="3">
    <source>
        <dbReference type="PROSITE" id="PS50157"/>
    </source>
</evidence>
<dbReference type="InterPro" id="IPR013087">
    <property type="entry name" value="Znf_C2H2_type"/>
</dbReference>
<evidence type="ECO:0000256" key="1">
    <source>
        <dbReference type="PROSITE-ProRule" id="PRU00042"/>
    </source>
</evidence>
<proteinExistence type="predicted"/>
<name>A0A0A9X044_LYGHE</name>
<dbReference type="AlphaFoldDB" id="A0A0A9X044"/>
<dbReference type="InterPro" id="IPR052797">
    <property type="entry name" value="RegFact_GeneExpr_CellDeath"/>
</dbReference>
<feature type="domain" description="SWIM-type" evidence="4">
    <location>
        <begin position="955"/>
        <end position="987"/>
    </location>
</feature>
<evidence type="ECO:0000256" key="2">
    <source>
        <dbReference type="SAM" id="MobiDB-lite"/>
    </source>
</evidence>
<dbReference type="PROSITE" id="PS50966">
    <property type="entry name" value="ZF_SWIM"/>
    <property type="match status" value="1"/>
</dbReference>
<protein>
    <submittedName>
        <fullName evidence="6">p43 5S RNA-binding protein</fullName>
    </submittedName>
</protein>
<keyword evidence="1" id="KW-0862">Zinc</keyword>
<keyword evidence="1" id="KW-0479">Metal-binding</keyword>
<dbReference type="GO" id="GO:0008270">
    <property type="term" value="F:zinc ion binding"/>
    <property type="evidence" value="ECO:0007669"/>
    <property type="project" value="UniProtKB-KW"/>
</dbReference>
<evidence type="ECO:0000313" key="6">
    <source>
        <dbReference type="EMBL" id="JAG12108.1"/>
    </source>
</evidence>
<dbReference type="EMBL" id="GBHO01031497">
    <property type="protein sequence ID" value="JAG12107.1"/>
    <property type="molecule type" value="Transcribed_RNA"/>
</dbReference>